<feature type="compositionally biased region" description="Pro residues" evidence="1">
    <location>
        <begin position="131"/>
        <end position="142"/>
    </location>
</feature>
<dbReference type="Proteomes" id="UP000256964">
    <property type="component" value="Unassembled WGS sequence"/>
</dbReference>
<gene>
    <name evidence="2" type="ORF">OH76DRAFT_724212</name>
</gene>
<proteinExistence type="predicted"/>
<reference evidence="2 3" key="1">
    <citation type="journal article" date="2018" name="Biotechnol. Biofuels">
        <title>Integrative visual omics of the white-rot fungus Polyporus brumalis exposes the biotechnological potential of its oxidative enzymes for delignifying raw plant biomass.</title>
        <authorList>
            <person name="Miyauchi S."/>
            <person name="Rancon A."/>
            <person name="Drula E."/>
            <person name="Hage H."/>
            <person name="Chaduli D."/>
            <person name="Favel A."/>
            <person name="Grisel S."/>
            <person name="Henrissat B."/>
            <person name="Herpoel-Gimbert I."/>
            <person name="Ruiz-Duenas F.J."/>
            <person name="Chevret D."/>
            <person name="Hainaut M."/>
            <person name="Lin J."/>
            <person name="Wang M."/>
            <person name="Pangilinan J."/>
            <person name="Lipzen A."/>
            <person name="Lesage-Meessen L."/>
            <person name="Navarro D."/>
            <person name="Riley R."/>
            <person name="Grigoriev I.V."/>
            <person name="Zhou S."/>
            <person name="Raouche S."/>
            <person name="Rosso M.N."/>
        </authorList>
    </citation>
    <scope>NUCLEOTIDE SEQUENCE [LARGE SCALE GENOMIC DNA]</scope>
    <source>
        <strain evidence="2 3">BRFM 1820</strain>
    </source>
</reference>
<sequence>MVMGPSCDLCSSTRALDRQKGSKAQAARPPWYHLHRTATANPKAYTLARKPRSCTRRRAATFREPLCFCQAAPVLSRGRPWPLELQNYPRTLPASSVPPSLSGQRRLTSLRQATPSPGRLAGTARLHTVGPPQPSTRVPPTPTLCRGHLRL</sequence>
<evidence type="ECO:0000313" key="3">
    <source>
        <dbReference type="Proteomes" id="UP000256964"/>
    </source>
</evidence>
<feature type="region of interest" description="Disordered" evidence="1">
    <location>
        <begin position="111"/>
        <end position="151"/>
    </location>
</feature>
<dbReference type="AlphaFoldDB" id="A0A371D519"/>
<name>A0A371D519_9APHY</name>
<protein>
    <submittedName>
        <fullName evidence="2">Uncharacterized protein</fullName>
    </submittedName>
</protein>
<organism evidence="2 3">
    <name type="scientific">Lentinus brumalis</name>
    <dbReference type="NCBI Taxonomy" id="2498619"/>
    <lineage>
        <taxon>Eukaryota</taxon>
        <taxon>Fungi</taxon>
        <taxon>Dikarya</taxon>
        <taxon>Basidiomycota</taxon>
        <taxon>Agaricomycotina</taxon>
        <taxon>Agaricomycetes</taxon>
        <taxon>Polyporales</taxon>
        <taxon>Polyporaceae</taxon>
        <taxon>Lentinus</taxon>
    </lineage>
</organism>
<evidence type="ECO:0000256" key="1">
    <source>
        <dbReference type="SAM" id="MobiDB-lite"/>
    </source>
</evidence>
<accession>A0A371D519</accession>
<keyword evidence="3" id="KW-1185">Reference proteome</keyword>
<dbReference type="EMBL" id="KZ857417">
    <property type="protein sequence ID" value="RDX47637.1"/>
    <property type="molecule type" value="Genomic_DNA"/>
</dbReference>
<evidence type="ECO:0000313" key="2">
    <source>
        <dbReference type="EMBL" id="RDX47637.1"/>
    </source>
</evidence>